<proteinExistence type="inferred from homology"/>
<dbReference type="Pfam" id="PF03796">
    <property type="entry name" value="DnaB_C"/>
    <property type="match status" value="1"/>
</dbReference>
<feature type="domain" description="SF4 helicase" evidence="11">
    <location>
        <begin position="189"/>
        <end position="453"/>
    </location>
</feature>
<reference evidence="12" key="2">
    <citation type="submission" date="2020-09" db="EMBL/GenBank/DDBJ databases">
        <authorList>
            <person name="Sun Q."/>
            <person name="Zhou Y."/>
        </authorList>
    </citation>
    <scope>NUCLEOTIDE SEQUENCE</scope>
    <source>
        <strain evidence="12">CGMCC 4.7312</strain>
    </source>
</reference>
<evidence type="ECO:0000256" key="9">
    <source>
        <dbReference type="ARBA" id="ARBA00044969"/>
    </source>
</evidence>
<dbReference type="SUPFAM" id="SSF48024">
    <property type="entry name" value="N-terminal domain of DnaB helicase"/>
    <property type="match status" value="1"/>
</dbReference>
<dbReference type="GO" id="GO:0005524">
    <property type="term" value="F:ATP binding"/>
    <property type="evidence" value="ECO:0007669"/>
    <property type="project" value="UniProtKB-KW"/>
</dbReference>
<evidence type="ECO:0000313" key="13">
    <source>
        <dbReference type="Proteomes" id="UP000608890"/>
    </source>
</evidence>
<evidence type="ECO:0000259" key="11">
    <source>
        <dbReference type="PROSITE" id="PS51199"/>
    </source>
</evidence>
<dbReference type="InterPro" id="IPR007693">
    <property type="entry name" value="DNA_helicase_DnaB-like_N"/>
</dbReference>
<dbReference type="Pfam" id="PF00772">
    <property type="entry name" value="DnaB"/>
    <property type="match status" value="1"/>
</dbReference>
<organism evidence="12 13">
    <name type="scientific">Micromonospora sonchi</name>
    <dbReference type="NCBI Taxonomy" id="1763543"/>
    <lineage>
        <taxon>Bacteria</taxon>
        <taxon>Bacillati</taxon>
        <taxon>Actinomycetota</taxon>
        <taxon>Actinomycetes</taxon>
        <taxon>Micromonosporales</taxon>
        <taxon>Micromonosporaceae</taxon>
        <taxon>Micromonospora</taxon>
    </lineage>
</organism>
<keyword evidence="3" id="KW-0547">Nucleotide-binding</keyword>
<comment type="similarity">
    <text evidence="1">Belongs to the helicase family. DnaB subfamily.</text>
</comment>
<dbReference type="GO" id="GO:0006260">
    <property type="term" value="P:DNA replication"/>
    <property type="evidence" value="ECO:0007669"/>
    <property type="project" value="UniProtKB-KW"/>
</dbReference>
<dbReference type="EC" id="5.6.2.3" evidence="9"/>
<dbReference type="InterPro" id="IPR007694">
    <property type="entry name" value="DNA_helicase_DnaB-like_C"/>
</dbReference>
<evidence type="ECO:0000256" key="3">
    <source>
        <dbReference type="ARBA" id="ARBA00022741"/>
    </source>
</evidence>
<keyword evidence="8" id="KW-0413">Isomerase</keyword>
<evidence type="ECO:0000313" key="12">
    <source>
        <dbReference type="EMBL" id="GGM26873.1"/>
    </source>
</evidence>
<dbReference type="PANTHER" id="PTHR30153:SF2">
    <property type="entry name" value="REPLICATIVE DNA HELICASE"/>
    <property type="match status" value="1"/>
</dbReference>
<keyword evidence="6" id="KW-0067">ATP-binding</keyword>
<accession>A0A917TMZ2</accession>
<dbReference type="PANTHER" id="PTHR30153">
    <property type="entry name" value="REPLICATIVE DNA HELICASE DNAB"/>
    <property type="match status" value="1"/>
</dbReference>
<dbReference type="SUPFAM" id="SSF52540">
    <property type="entry name" value="P-loop containing nucleoside triphosphate hydrolases"/>
    <property type="match status" value="1"/>
</dbReference>
<sequence>MTDVEERPAPPVTVFYDHGAEQVVLGSMLHDPLLVAEVEAIVSARSFHKPCHPILFETITELREKGRKTDPVSVAGHLADKELLGRLPGGVDYLRELLAAVPLTATVGEATHFARTVADKAVLRDLDAGLAQIRTAIRSGEATSPAELLERTRVMVTDLAQRAAGEGGPKRWRDIIRPALDEIERISEEGAGPPGIPTGISDLDRLIHGLQRQKLIIIAGIPGGGKTTLGAGDFVRSAAFKHRRATGVFSLEMTEQELFNRLICAAAQVPSDKVTEGTLDLDDWTAIARMCGDTEDAPLWIDDSKGLTMADIRVRARRLKQQHDLELVVIDYLGLIESTSSAPRNQQIDEIARSAKNLAGELDLPVVLLAQMNRNYAQRADKRPILTDLKESGGIEAHADVVIFVHREEQFDKTKRVGEADLIVEKNRGGARGTVEVAAQLHLNRFMSMALPEEVGSR</sequence>
<comment type="caution">
    <text evidence="12">The sequence shown here is derived from an EMBL/GenBank/DDBJ whole genome shotgun (WGS) entry which is preliminary data.</text>
</comment>
<dbReference type="Gene3D" id="1.10.860.10">
    <property type="entry name" value="DNAb Helicase, Chain A"/>
    <property type="match status" value="1"/>
</dbReference>
<dbReference type="AlphaFoldDB" id="A0A917TMZ2"/>
<reference evidence="12" key="1">
    <citation type="journal article" date="2014" name="Int. J. Syst. Evol. Microbiol.">
        <title>Complete genome sequence of Corynebacterium casei LMG S-19264T (=DSM 44701T), isolated from a smear-ripened cheese.</title>
        <authorList>
            <consortium name="US DOE Joint Genome Institute (JGI-PGF)"/>
            <person name="Walter F."/>
            <person name="Albersmeier A."/>
            <person name="Kalinowski J."/>
            <person name="Ruckert C."/>
        </authorList>
    </citation>
    <scope>NUCLEOTIDE SEQUENCE</scope>
    <source>
        <strain evidence="12">CGMCC 4.7312</strain>
    </source>
</reference>
<dbReference type="Proteomes" id="UP000608890">
    <property type="component" value="Unassembled WGS sequence"/>
</dbReference>
<evidence type="ECO:0000256" key="7">
    <source>
        <dbReference type="ARBA" id="ARBA00023125"/>
    </source>
</evidence>
<dbReference type="CDD" id="cd00984">
    <property type="entry name" value="DnaB_C"/>
    <property type="match status" value="1"/>
</dbReference>
<comment type="catalytic activity">
    <reaction evidence="10">
        <text>ATP + H2O = ADP + phosphate + H(+)</text>
        <dbReference type="Rhea" id="RHEA:13065"/>
        <dbReference type="ChEBI" id="CHEBI:15377"/>
        <dbReference type="ChEBI" id="CHEBI:15378"/>
        <dbReference type="ChEBI" id="CHEBI:30616"/>
        <dbReference type="ChEBI" id="CHEBI:43474"/>
        <dbReference type="ChEBI" id="CHEBI:456216"/>
        <dbReference type="EC" id="5.6.2.3"/>
    </reaction>
</comment>
<protein>
    <recommendedName>
        <fullName evidence="9">DNA 5'-3' helicase</fullName>
        <ecNumber evidence="9">5.6.2.3</ecNumber>
    </recommendedName>
</protein>
<gene>
    <name evidence="12" type="primary">dnaB</name>
    <name evidence="12" type="ORF">GCM10011608_09580</name>
</gene>
<evidence type="ECO:0000256" key="4">
    <source>
        <dbReference type="ARBA" id="ARBA00022801"/>
    </source>
</evidence>
<dbReference type="GO" id="GO:0016787">
    <property type="term" value="F:hydrolase activity"/>
    <property type="evidence" value="ECO:0007669"/>
    <property type="project" value="UniProtKB-KW"/>
</dbReference>
<dbReference type="RefSeq" id="WP_189041005.1">
    <property type="nucleotide sequence ID" value="NZ_BMNB01000003.1"/>
</dbReference>
<evidence type="ECO:0000256" key="5">
    <source>
        <dbReference type="ARBA" id="ARBA00022806"/>
    </source>
</evidence>
<evidence type="ECO:0000256" key="1">
    <source>
        <dbReference type="ARBA" id="ARBA00008428"/>
    </source>
</evidence>
<keyword evidence="5 12" id="KW-0347">Helicase</keyword>
<evidence type="ECO:0000256" key="2">
    <source>
        <dbReference type="ARBA" id="ARBA00022705"/>
    </source>
</evidence>
<dbReference type="InterPro" id="IPR016136">
    <property type="entry name" value="DNA_helicase_N/primase_C"/>
</dbReference>
<keyword evidence="2" id="KW-0235">DNA replication</keyword>
<evidence type="ECO:0000256" key="10">
    <source>
        <dbReference type="ARBA" id="ARBA00048954"/>
    </source>
</evidence>
<keyword evidence="13" id="KW-1185">Reference proteome</keyword>
<keyword evidence="4" id="KW-0378">Hydrolase</keyword>
<evidence type="ECO:0000256" key="8">
    <source>
        <dbReference type="ARBA" id="ARBA00023235"/>
    </source>
</evidence>
<dbReference type="PROSITE" id="PS51199">
    <property type="entry name" value="SF4_HELICASE"/>
    <property type="match status" value="1"/>
</dbReference>
<name>A0A917TMZ2_9ACTN</name>
<dbReference type="InterPro" id="IPR036185">
    <property type="entry name" value="DNA_heli_DnaB-like_N_sf"/>
</dbReference>
<dbReference type="Gene3D" id="3.40.50.300">
    <property type="entry name" value="P-loop containing nucleotide triphosphate hydrolases"/>
    <property type="match status" value="1"/>
</dbReference>
<keyword evidence="7" id="KW-0238">DNA-binding</keyword>
<dbReference type="GO" id="GO:0003677">
    <property type="term" value="F:DNA binding"/>
    <property type="evidence" value="ECO:0007669"/>
    <property type="project" value="UniProtKB-KW"/>
</dbReference>
<evidence type="ECO:0000256" key="6">
    <source>
        <dbReference type="ARBA" id="ARBA00022840"/>
    </source>
</evidence>
<dbReference type="EMBL" id="BMNB01000003">
    <property type="protein sequence ID" value="GGM26873.1"/>
    <property type="molecule type" value="Genomic_DNA"/>
</dbReference>
<dbReference type="GO" id="GO:0043139">
    <property type="term" value="F:5'-3' DNA helicase activity"/>
    <property type="evidence" value="ECO:0007669"/>
    <property type="project" value="UniProtKB-EC"/>
</dbReference>
<dbReference type="InterPro" id="IPR027417">
    <property type="entry name" value="P-loop_NTPase"/>
</dbReference>
<dbReference type="GO" id="GO:0005829">
    <property type="term" value="C:cytosol"/>
    <property type="evidence" value="ECO:0007669"/>
    <property type="project" value="TreeGrafter"/>
</dbReference>